<evidence type="ECO:0000256" key="1">
    <source>
        <dbReference type="SAM" id="MobiDB-lite"/>
    </source>
</evidence>
<gene>
    <name evidence="2" type="ORF">KC729_13810</name>
</gene>
<name>A0A956M065_UNCEI</name>
<proteinExistence type="predicted"/>
<dbReference type="Proteomes" id="UP000697710">
    <property type="component" value="Unassembled WGS sequence"/>
</dbReference>
<evidence type="ECO:0000313" key="3">
    <source>
        <dbReference type="Proteomes" id="UP000697710"/>
    </source>
</evidence>
<evidence type="ECO:0000313" key="2">
    <source>
        <dbReference type="EMBL" id="MCA9728761.1"/>
    </source>
</evidence>
<accession>A0A956M065</accession>
<reference evidence="2" key="2">
    <citation type="journal article" date="2021" name="Microbiome">
        <title>Successional dynamics and alternative stable states in a saline activated sludge microbial community over 9 years.</title>
        <authorList>
            <person name="Wang Y."/>
            <person name="Ye J."/>
            <person name="Ju F."/>
            <person name="Liu L."/>
            <person name="Boyd J.A."/>
            <person name="Deng Y."/>
            <person name="Parks D.H."/>
            <person name="Jiang X."/>
            <person name="Yin X."/>
            <person name="Woodcroft B.J."/>
            <person name="Tyson G.W."/>
            <person name="Hugenholtz P."/>
            <person name="Polz M.F."/>
            <person name="Zhang T."/>
        </authorList>
    </citation>
    <scope>NUCLEOTIDE SEQUENCE</scope>
    <source>
        <strain evidence="2">HKST-UBA01</strain>
    </source>
</reference>
<dbReference type="EMBL" id="JAGQHR010000468">
    <property type="protein sequence ID" value="MCA9728761.1"/>
    <property type="molecule type" value="Genomic_DNA"/>
</dbReference>
<feature type="region of interest" description="Disordered" evidence="1">
    <location>
        <begin position="1"/>
        <end position="22"/>
    </location>
</feature>
<dbReference type="AlphaFoldDB" id="A0A956M065"/>
<organism evidence="2 3">
    <name type="scientific">Eiseniibacteriota bacterium</name>
    <dbReference type="NCBI Taxonomy" id="2212470"/>
    <lineage>
        <taxon>Bacteria</taxon>
        <taxon>Candidatus Eiseniibacteriota</taxon>
    </lineage>
</organism>
<comment type="caution">
    <text evidence="2">The sequence shown here is derived from an EMBL/GenBank/DDBJ whole genome shotgun (WGS) entry which is preliminary data.</text>
</comment>
<reference evidence="2" key="1">
    <citation type="submission" date="2020-04" db="EMBL/GenBank/DDBJ databases">
        <authorList>
            <person name="Zhang T."/>
        </authorList>
    </citation>
    <scope>NUCLEOTIDE SEQUENCE</scope>
    <source>
        <strain evidence="2">HKST-UBA01</strain>
    </source>
</reference>
<sequence>MTVKNLGDANLGPTSIPESDRKAWPAAVSAPQGIEFTSAATVTNEVYYRRSTAYQRAGELLGTSIFYMVYHIGVEPDSVYLSTFGAGIVVTDDEAGASDEGAGLYHDACSGRLVAEHVRDGRATLKIQGKGKTTEMDTVRHFHVAGYGAPDDYSNLDLSKLYQEIYEERGTLAQREMISAFGTGIRQYLPTYWHSARDVGDLKGIDPRKVPFERFIGLRVPAGLKARRGYVLKPELPKHHIYYLNFPGSPFFLDEPGWR</sequence>
<protein>
    <submittedName>
        <fullName evidence="2">Uncharacterized protein</fullName>
    </submittedName>
</protein>